<protein>
    <submittedName>
        <fullName evidence="3">RepB family plasmid replication initiator protein</fullName>
    </submittedName>
</protein>
<comment type="similarity">
    <text evidence="1">Belongs to the initiator RepB protein family.</text>
</comment>
<dbReference type="Pfam" id="PF21205">
    <property type="entry name" value="Rep3_C"/>
    <property type="match status" value="1"/>
</dbReference>
<feature type="domain" description="Initiator Rep protein WH1" evidence="2">
    <location>
        <begin position="4"/>
        <end position="181"/>
    </location>
</feature>
<dbReference type="GO" id="GO:0003887">
    <property type="term" value="F:DNA-directed DNA polymerase activity"/>
    <property type="evidence" value="ECO:0007669"/>
    <property type="project" value="InterPro"/>
</dbReference>
<dbReference type="AlphaFoldDB" id="A0A4U8SWD6"/>
<dbReference type="Gene3D" id="1.10.10.10">
    <property type="entry name" value="Winged helix-like DNA-binding domain superfamily/Winged helix DNA-binding domain"/>
    <property type="match status" value="1"/>
</dbReference>
<keyword evidence="4" id="KW-1185">Reference proteome</keyword>
<dbReference type="GO" id="GO:0006270">
    <property type="term" value="P:DNA replication initiation"/>
    <property type="evidence" value="ECO:0007669"/>
    <property type="project" value="InterPro"/>
</dbReference>
<evidence type="ECO:0000313" key="3">
    <source>
        <dbReference type="EMBL" id="TLD91038.1"/>
    </source>
</evidence>
<reference evidence="3 4" key="1">
    <citation type="journal article" date="2014" name="Genome Announc.">
        <title>Draft genome sequences of eight enterohepatic helicobacter species isolated from both laboratory and wild rodents.</title>
        <authorList>
            <person name="Sheh A."/>
            <person name="Shen Z."/>
            <person name="Fox J.G."/>
        </authorList>
    </citation>
    <scope>NUCLEOTIDE SEQUENCE [LARGE SCALE GENOMIC DNA]</scope>
    <source>
        <strain evidence="3 4">MIT 96-1001</strain>
    </source>
</reference>
<sequence length="353" mass="41968">MNRIVRYHNDLNKVGLPFTELQHNVFIGLIFNLKDKIKNGNGLAVFTAQEINEFVKDNGYTNRQLFEVVDGLKHNLLKADFTTISQVSKNTLDTGYHNIFKTFWIRVNVIDNSEISTDKLQQAFKMPNGMIFQNFEHLRIEINPDFEHIIDDINSNFTRFEFAEFISLSGKYTKTLYRLLKQYRNTGYMRTEWQDFMRIMDIPYTRQTDIDQFILKPAIKELTKPRNLFDKERVPFKNLQYTKIKGKGRGRGGNVVAIEFRFDIENLEQELLESNHFFDESFRAELKRAKENYLSKNGEWLYINNITYADSKIILNLYNKDTHKDFKRTYTKDEYERDIKPFIINAANMQKVF</sequence>
<dbReference type="Proteomes" id="UP000029921">
    <property type="component" value="Unassembled WGS sequence"/>
</dbReference>
<dbReference type="InterPro" id="IPR000525">
    <property type="entry name" value="Initiator_Rep_WH1"/>
</dbReference>
<dbReference type="InterPro" id="IPR036388">
    <property type="entry name" value="WH-like_DNA-bd_sf"/>
</dbReference>
<evidence type="ECO:0000259" key="2">
    <source>
        <dbReference type="Pfam" id="PF01051"/>
    </source>
</evidence>
<organism evidence="3 4">
    <name type="scientific">Helicobacter magdeburgensis</name>
    <dbReference type="NCBI Taxonomy" id="471858"/>
    <lineage>
        <taxon>Bacteria</taxon>
        <taxon>Pseudomonadati</taxon>
        <taxon>Campylobacterota</taxon>
        <taxon>Epsilonproteobacteria</taxon>
        <taxon>Campylobacterales</taxon>
        <taxon>Helicobacteraceae</taxon>
        <taxon>Helicobacter</taxon>
    </lineage>
</organism>
<evidence type="ECO:0000313" key="4">
    <source>
        <dbReference type="Proteomes" id="UP000029921"/>
    </source>
</evidence>
<proteinExistence type="inferred from homology"/>
<evidence type="ECO:0000256" key="1">
    <source>
        <dbReference type="ARBA" id="ARBA00038283"/>
    </source>
</evidence>
<dbReference type="SUPFAM" id="SSF46785">
    <property type="entry name" value="Winged helix' DNA-binding domain"/>
    <property type="match status" value="1"/>
</dbReference>
<comment type="caution">
    <text evidence="3">The sequence shown here is derived from an EMBL/GenBank/DDBJ whole genome shotgun (WGS) entry which is preliminary data.</text>
</comment>
<dbReference type="RefSeq" id="WP_138129143.1">
    <property type="nucleotide sequence ID" value="NZ_JRPE02000033.1"/>
</dbReference>
<gene>
    <name evidence="3" type="ORF">LS74_010610</name>
</gene>
<dbReference type="Pfam" id="PF01051">
    <property type="entry name" value="Rep3_N"/>
    <property type="match status" value="1"/>
</dbReference>
<dbReference type="InterPro" id="IPR036390">
    <property type="entry name" value="WH_DNA-bd_sf"/>
</dbReference>
<name>A0A4U8SWD6_9HELI</name>
<dbReference type="EMBL" id="JRPE02000033">
    <property type="protein sequence ID" value="TLD91038.1"/>
    <property type="molecule type" value="Genomic_DNA"/>
</dbReference>
<accession>A0A4U8SWD6</accession>